<dbReference type="GeneID" id="78821434"/>
<accession>A0ABD5Y5W3</accession>
<comment type="subunit">
    <text evidence="8">Has multiple subunits with at least A(3), B(3), C, D, E, F, H, I and proteolipid K(x).</text>
</comment>
<dbReference type="InterPro" id="IPR038495">
    <property type="entry name" value="ATPase_E_C"/>
</dbReference>
<keyword evidence="5 8" id="KW-0406">Ion transport</keyword>
<dbReference type="InterPro" id="IPR002842">
    <property type="entry name" value="ATPase_V1_Esu"/>
</dbReference>
<comment type="function">
    <text evidence="8">Component of the A-type ATP synthase that produces ATP from ADP in the presence of a proton gradient across the membrane.</text>
</comment>
<feature type="compositionally biased region" description="Acidic residues" evidence="9">
    <location>
        <begin position="27"/>
        <end position="40"/>
    </location>
</feature>
<evidence type="ECO:0000256" key="9">
    <source>
        <dbReference type="SAM" id="MobiDB-lite"/>
    </source>
</evidence>
<dbReference type="GO" id="GO:0005524">
    <property type="term" value="F:ATP binding"/>
    <property type="evidence" value="ECO:0007669"/>
    <property type="project" value="UniProtKB-UniRule"/>
</dbReference>
<dbReference type="PANTHER" id="PTHR45715">
    <property type="entry name" value="ATPASE H+-TRANSPORTING V1 SUBUNIT E1A-RELATED"/>
    <property type="match status" value="1"/>
</dbReference>
<protein>
    <recommendedName>
        <fullName evidence="8">A-type ATP synthase subunit E</fullName>
    </recommendedName>
</protein>
<evidence type="ECO:0000313" key="11">
    <source>
        <dbReference type="Proteomes" id="UP001596432"/>
    </source>
</evidence>
<comment type="similarity">
    <text evidence="1 8">Belongs to the V-ATPase E subunit family.</text>
</comment>
<dbReference type="GO" id="GO:0042777">
    <property type="term" value="P:proton motive force-driven plasma membrane ATP synthesis"/>
    <property type="evidence" value="ECO:0007669"/>
    <property type="project" value="UniProtKB-UniRule"/>
</dbReference>
<dbReference type="GO" id="GO:0046933">
    <property type="term" value="F:proton-transporting ATP synthase activity, rotational mechanism"/>
    <property type="evidence" value="ECO:0007669"/>
    <property type="project" value="UniProtKB-UniRule"/>
</dbReference>
<dbReference type="Proteomes" id="UP001596432">
    <property type="component" value="Unassembled WGS sequence"/>
</dbReference>
<comment type="subcellular location">
    <subcellularLocation>
        <location evidence="8">Cell membrane</location>
        <topology evidence="8">Peripheral membrane protein</topology>
    </subcellularLocation>
</comment>
<evidence type="ECO:0000256" key="8">
    <source>
        <dbReference type="HAMAP-Rule" id="MF_00311"/>
    </source>
</evidence>
<dbReference type="AlphaFoldDB" id="A0ABD5Y5W3"/>
<keyword evidence="7 8" id="KW-0066">ATP synthesis</keyword>
<dbReference type="GO" id="GO:0005886">
    <property type="term" value="C:plasma membrane"/>
    <property type="evidence" value="ECO:0007669"/>
    <property type="project" value="UniProtKB-SubCell"/>
</dbReference>
<evidence type="ECO:0000256" key="6">
    <source>
        <dbReference type="ARBA" id="ARBA00023136"/>
    </source>
</evidence>
<dbReference type="Gene3D" id="3.30.2320.30">
    <property type="entry name" value="ATP synthase, E subunit, C-terminal"/>
    <property type="match status" value="1"/>
</dbReference>
<sequence length="193" mass="21936">MSLDTVVEDIRDEARARADEIRADAEAQAEEITEEAEAEAEAIREERQREVEATIEQEREQKLSSAKLEAKQARLEARRDVLQDVRDAVEDELASLEGERREDLTRTLLEAASTEFDEDDDVSVYGRADDAALLEDLAEEFGYEHAGERDCLGGVVVESETSRVRVNNTFDSLLEDVWEDNLREISDRLFEAQ</sequence>
<dbReference type="HAMAP" id="MF_00311">
    <property type="entry name" value="ATP_synth_E_arch"/>
    <property type="match status" value="1"/>
</dbReference>
<reference evidence="10 11" key="1">
    <citation type="journal article" date="2019" name="Int. J. Syst. Evol. Microbiol.">
        <title>The Global Catalogue of Microorganisms (GCM) 10K type strain sequencing project: providing services to taxonomists for standard genome sequencing and annotation.</title>
        <authorList>
            <consortium name="The Broad Institute Genomics Platform"/>
            <consortium name="The Broad Institute Genome Sequencing Center for Infectious Disease"/>
            <person name="Wu L."/>
            <person name="Ma J."/>
        </authorList>
    </citation>
    <scope>NUCLEOTIDE SEQUENCE [LARGE SCALE GENOMIC DNA]</scope>
    <source>
        <strain evidence="10 11">XZYJT29</strain>
    </source>
</reference>
<name>A0ABD5Y5W3_9EURY</name>
<dbReference type="Gene3D" id="1.20.5.620">
    <property type="entry name" value="F1F0 ATP synthase subunit B, membrane domain"/>
    <property type="match status" value="1"/>
</dbReference>
<evidence type="ECO:0000256" key="7">
    <source>
        <dbReference type="ARBA" id="ARBA00023310"/>
    </source>
</evidence>
<proteinExistence type="inferred from homology"/>
<evidence type="ECO:0000256" key="3">
    <source>
        <dbReference type="ARBA" id="ARBA00022475"/>
    </source>
</evidence>
<comment type="caution">
    <text evidence="10">The sequence shown here is derived from an EMBL/GenBank/DDBJ whole genome shotgun (WGS) entry which is preliminary data.</text>
</comment>
<keyword evidence="3 8" id="KW-1003">Cell membrane</keyword>
<organism evidence="10 11">
    <name type="scientific">Halosimplex aquaticum</name>
    <dbReference type="NCBI Taxonomy" id="3026162"/>
    <lineage>
        <taxon>Archaea</taxon>
        <taxon>Methanobacteriati</taxon>
        <taxon>Methanobacteriota</taxon>
        <taxon>Stenosarchaea group</taxon>
        <taxon>Halobacteria</taxon>
        <taxon>Halobacteriales</taxon>
        <taxon>Haloarculaceae</taxon>
        <taxon>Halosimplex</taxon>
    </lineage>
</organism>
<gene>
    <name evidence="8" type="primary">atpE</name>
    <name evidence="10" type="ORF">ACFQMA_14975</name>
</gene>
<evidence type="ECO:0000256" key="1">
    <source>
        <dbReference type="ARBA" id="ARBA00005901"/>
    </source>
</evidence>
<evidence type="ECO:0000313" key="10">
    <source>
        <dbReference type="EMBL" id="MFC7141125.1"/>
    </source>
</evidence>
<evidence type="ECO:0000256" key="4">
    <source>
        <dbReference type="ARBA" id="ARBA00022781"/>
    </source>
</evidence>
<evidence type="ECO:0000256" key="5">
    <source>
        <dbReference type="ARBA" id="ARBA00023065"/>
    </source>
</evidence>
<evidence type="ECO:0000256" key="2">
    <source>
        <dbReference type="ARBA" id="ARBA00022448"/>
    </source>
</evidence>
<dbReference type="EMBL" id="JBHTAS010000001">
    <property type="protein sequence ID" value="MFC7141125.1"/>
    <property type="molecule type" value="Genomic_DNA"/>
</dbReference>
<keyword evidence="2 8" id="KW-0813">Transport</keyword>
<feature type="region of interest" description="Disordered" evidence="9">
    <location>
        <begin position="25"/>
        <end position="46"/>
    </location>
</feature>
<keyword evidence="11" id="KW-1185">Reference proteome</keyword>
<dbReference type="NCBIfam" id="NF002629">
    <property type="entry name" value="PRK02292.1"/>
    <property type="match status" value="1"/>
</dbReference>
<keyword evidence="6 8" id="KW-0472">Membrane</keyword>
<dbReference type="SUPFAM" id="SSF160527">
    <property type="entry name" value="V-type ATPase subunit E-like"/>
    <property type="match status" value="1"/>
</dbReference>
<dbReference type="Pfam" id="PF01991">
    <property type="entry name" value="vATP-synt_E"/>
    <property type="match status" value="1"/>
</dbReference>
<keyword evidence="4 8" id="KW-0375">Hydrogen ion transport</keyword>
<dbReference type="RefSeq" id="WP_274322213.1">
    <property type="nucleotide sequence ID" value="NZ_CP118158.1"/>
</dbReference>